<feature type="compositionally biased region" description="Polar residues" evidence="1">
    <location>
        <begin position="635"/>
        <end position="648"/>
    </location>
</feature>
<protein>
    <submittedName>
        <fullName evidence="2">Uncharacterized protein</fullName>
    </submittedName>
</protein>
<dbReference type="EMBL" id="CABFNP030001348">
    <property type="protein sequence ID" value="CAI6100608.1"/>
    <property type="molecule type" value="Genomic_DNA"/>
</dbReference>
<feature type="compositionally biased region" description="Basic and acidic residues" evidence="1">
    <location>
        <begin position="280"/>
        <end position="294"/>
    </location>
</feature>
<keyword evidence="3" id="KW-1185">Reference proteome</keyword>
<feature type="compositionally biased region" description="Basic and acidic residues" evidence="1">
    <location>
        <begin position="122"/>
        <end position="148"/>
    </location>
</feature>
<gene>
    <name evidence="2" type="ORF">CCHLO57077_00019341</name>
</gene>
<evidence type="ECO:0000313" key="3">
    <source>
        <dbReference type="Proteomes" id="UP001160390"/>
    </source>
</evidence>
<feature type="region of interest" description="Disordered" evidence="1">
    <location>
        <begin position="438"/>
        <end position="462"/>
    </location>
</feature>
<proteinExistence type="predicted"/>
<sequence length="820" mass="90601">MATDQGEEPPATDVERVFAEWDECFQRHKQELQALRSPQQEYKAKVDAIDAQISQWWAAYDEMSSDEKQQERDSLGLLFAEKSSLAGQHQSTLEAQQAVYERQQRDVFQRLHAAMDGLVRGRFPDGTKRTDLDKDGGSQIEDSARVTDLEAEAEEDSVEIIGDSDSVSEDDNSEEEGHAITPKGNTEKANEEGRKRRPNRSSRFSSGGHFGMRTAEIPGTKMRGQRGRPRGRPRGRGRGRGRSETMSGRTRSGGRGDEATGVAQETLGPGWRQVGSVFRHGPEPSRRRAPRAERDDSEENTYVRRVPGEVCLAYFGGNAVKTPILILPLNDMGSIGISENLSTLNLDEDMPKCCLFSSRSQKYQWARGYEDDGRLESNREYPVLCLISSQLKKCPASWVAGCDMISIHDDEVGWKLNHHYHEACDVLRKIELTPARNTDDIQNNRNPTSLLEGNTDDVQDHRNSTPLLEVADTMRTNLHEKDKSNPEPERSTQSETFPDPNGESLSEKTTSGNAVHQNDKIESGSTTQNSESGTASKSAASSFSAETGQAQHESGGFGESYLENIAHTSLNYARNKADVMEGGNCETNRPDEAATGQFTFLSMAREHPEKQQGEHRPSASYTPPIAGAQGPGGETSYNATGPNAQEASPRTRAQIGEMFNEIERHMAERQVRVPWASGPANPRLSSQASTSAQSYEASSTDTYPHQSQTDRHQVPPSQNTYHSPSQETNSSSTLPPLNPSSRTYRWLPPLTSRGGHETPSPHNIVGPRDHLSNPKYLPKRSNQADIRSCRMIGVNLILALYVTTSTTGYDSITVALELEA</sequence>
<feature type="compositionally biased region" description="Basic residues" evidence="1">
    <location>
        <begin position="223"/>
        <end position="240"/>
    </location>
</feature>
<feature type="compositionally biased region" description="Polar residues" evidence="1">
    <location>
        <begin position="503"/>
        <end position="516"/>
    </location>
</feature>
<name>A0AA35QEI7_9HYPO</name>
<feature type="compositionally biased region" description="Polar residues" evidence="1">
    <location>
        <begin position="440"/>
        <end position="452"/>
    </location>
</feature>
<evidence type="ECO:0000313" key="2">
    <source>
        <dbReference type="EMBL" id="CAI6100608.1"/>
    </source>
</evidence>
<feature type="compositionally biased region" description="Polar residues" evidence="1">
    <location>
        <begin position="683"/>
        <end position="707"/>
    </location>
</feature>
<feature type="region of interest" description="Disordered" evidence="1">
    <location>
        <begin position="606"/>
        <end position="649"/>
    </location>
</feature>
<feature type="compositionally biased region" description="Basic and acidic residues" evidence="1">
    <location>
        <begin position="606"/>
        <end position="617"/>
    </location>
</feature>
<feature type="compositionally biased region" description="Low complexity" evidence="1">
    <location>
        <begin position="530"/>
        <end position="545"/>
    </location>
</feature>
<feature type="compositionally biased region" description="Basic and acidic residues" evidence="1">
    <location>
        <begin position="477"/>
        <end position="492"/>
    </location>
</feature>
<accession>A0AA35QEI7</accession>
<evidence type="ECO:0000256" key="1">
    <source>
        <dbReference type="SAM" id="MobiDB-lite"/>
    </source>
</evidence>
<feature type="compositionally biased region" description="Polar residues" evidence="1">
    <location>
        <begin position="715"/>
        <end position="727"/>
    </location>
</feature>
<feature type="compositionally biased region" description="Basic and acidic residues" evidence="1">
    <location>
        <begin position="185"/>
        <end position="194"/>
    </location>
</feature>
<feature type="region of interest" description="Disordered" evidence="1">
    <location>
        <begin position="477"/>
        <end position="556"/>
    </location>
</feature>
<organism evidence="2 3">
    <name type="scientific">Clonostachys chloroleuca</name>
    <dbReference type="NCBI Taxonomy" id="1926264"/>
    <lineage>
        <taxon>Eukaryota</taxon>
        <taxon>Fungi</taxon>
        <taxon>Dikarya</taxon>
        <taxon>Ascomycota</taxon>
        <taxon>Pezizomycotina</taxon>
        <taxon>Sordariomycetes</taxon>
        <taxon>Hypocreomycetidae</taxon>
        <taxon>Hypocreales</taxon>
        <taxon>Bionectriaceae</taxon>
        <taxon>Clonostachys</taxon>
    </lineage>
</organism>
<reference evidence="2" key="1">
    <citation type="submission" date="2023-01" db="EMBL/GenBank/DDBJ databases">
        <authorList>
            <person name="Piombo E."/>
        </authorList>
    </citation>
    <scope>NUCLEOTIDE SEQUENCE</scope>
</reference>
<feature type="compositionally biased region" description="Acidic residues" evidence="1">
    <location>
        <begin position="149"/>
        <end position="158"/>
    </location>
</feature>
<dbReference type="Proteomes" id="UP001160390">
    <property type="component" value="Unassembled WGS sequence"/>
</dbReference>
<comment type="caution">
    <text evidence="2">The sequence shown here is derived from an EMBL/GenBank/DDBJ whole genome shotgun (WGS) entry which is preliminary data.</text>
</comment>
<feature type="region of interest" description="Disordered" evidence="1">
    <location>
        <begin position="120"/>
        <end position="300"/>
    </location>
</feature>
<dbReference type="AlphaFoldDB" id="A0AA35QEI7"/>
<feature type="region of interest" description="Disordered" evidence="1">
    <location>
        <begin position="676"/>
        <end position="773"/>
    </location>
</feature>
<feature type="compositionally biased region" description="Low complexity" evidence="1">
    <location>
        <begin position="728"/>
        <end position="741"/>
    </location>
</feature>